<keyword evidence="2" id="KW-1185">Reference proteome</keyword>
<accession>A0A4C1VYP3</accession>
<gene>
    <name evidence="1" type="ORF">EVAR_16016_1</name>
</gene>
<proteinExistence type="predicted"/>
<dbReference type="AlphaFoldDB" id="A0A4C1VYP3"/>
<reference evidence="1 2" key="1">
    <citation type="journal article" date="2019" name="Commun. Biol.">
        <title>The bagworm genome reveals a unique fibroin gene that provides high tensile strength.</title>
        <authorList>
            <person name="Kono N."/>
            <person name="Nakamura H."/>
            <person name="Ohtoshi R."/>
            <person name="Tomita M."/>
            <person name="Numata K."/>
            <person name="Arakawa K."/>
        </authorList>
    </citation>
    <scope>NUCLEOTIDE SEQUENCE [LARGE SCALE GENOMIC DNA]</scope>
</reference>
<comment type="caution">
    <text evidence="1">The sequence shown here is derived from an EMBL/GenBank/DDBJ whole genome shotgun (WGS) entry which is preliminary data.</text>
</comment>
<organism evidence="1 2">
    <name type="scientific">Eumeta variegata</name>
    <name type="common">Bagworm moth</name>
    <name type="synonym">Eumeta japonica</name>
    <dbReference type="NCBI Taxonomy" id="151549"/>
    <lineage>
        <taxon>Eukaryota</taxon>
        <taxon>Metazoa</taxon>
        <taxon>Ecdysozoa</taxon>
        <taxon>Arthropoda</taxon>
        <taxon>Hexapoda</taxon>
        <taxon>Insecta</taxon>
        <taxon>Pterygota</taxon>
        <taxon>Neoptera</taxon>
        <taxon>Endopterygota</taxon>
        <taxon>Lepidoptera</taxon>
        <taxon>Glossata</taxon>
        <taxon>Ditrysia</taxon>
        <taxon>Tineoidea</taxon>
        <taxon>Psychidae</taxon>
        <taxon>Oiketicinae</taxon>
        <taxon>Eumeta</taxon>
    </lineage>
</organism>
<evidence type="ECO:0000313" key="2">
    <source>
        <dbReference type="Proteomes" id="UP000299102"/>
    </source>
</evidence>
<sequence>MLGIGLRRLRQALCACKWNNALSSLRDSEHKPPVLDQRASGTADGRRRWCGDGVLELLPLNVLYQTWNIFGRDLKSNAS</sequence>
<dbReference type="EMBL" id="BGZK01000436">
    <property type="protein sequence ID" value="GBP43442.1"/>
    <property type="molecule type" value="Genomic_DNA"/>
</dbReference>
<dbReference type="Proteomes" id="UP000299102">
    <property type="component" value="Unassembled WGS sequence"/>
</dbReference>
<protein>
    <submittedName>
        <fullName evidence="1">Uncharacterized protein</fullName>
    </submittedName>
</protein>
<name>A0A4C1VYP3_EUMVA</name>
<evidence type="ECO:0000313" key="1">
    <source>
        <dbReference type="EMBL" id="GBP43442.1"/>
    </source>
</evidence>